<dbReference type="AlphaFoldDB" id="A0A165QJU2"/>
<keyword evidence="8" id="KW-1185">Reference proteome</keyword>
<dbReference type="GO" id="GO:0005847">
    <property type="term" value="C:mRNA cleavage and polyadenylation specificity factor complex"/>
    <property type="evidence" value="ECO:0007669"/>
    <property type="project" value="InterPro"/>
</dbReference>
<dbReference type="InterPro" id="IPR035639">
    <property type="entry name" value="CPSF2_MBL"/>
</dbReference>
<evidence type="ECO:0000313" key="8">
    <source>
        <dbReference type="Proteomes" id="UP000077266"/>
    </source>
</evidence>
<dbReference type="Pfam" id="PF13299">
    <property type="entry name" value="CPSF100_C"/>
    <property type="match status" value="1"/>
</dbReference>
<comment type="subcellular location">
    <subcellularLocation>
        <location evidence="1 4">Nucleus</location>
    </subcellularLocation>
</comment>
<evidence type="ECO:0000313" key="7">
    <source>
        <dbReference type="EMBL" id="KZW03719.1"/>
    </source>
</evidence>
<keyword evidence="3 4" id="KW-0539">Nucleus</keyword>
<keyword evidence="4" id="KW-0694">RNA-binding</keyword>
<dbReference type="PANTHER" id="PTHR45922">
    <property type="entry name" value="CLEAVAGE AND POLYADENYLATION SPECIFICITY FACTOR SUBUNIT 2"/>
    <property type="match status" value="1"/>
</dbReference>
<dbReference type="GO" id="GO:0006398">
    <property type="term" value="P:mRNA 3'-end processing by stem-loop binding and cleavage"/>
    <property type="evidence" value="ECO:0007669"/>
    <property type="project" value="InterPro"/>
</dbReference>
<evidence type="ECO:0000256" key="1">
    <source>
        <dbReference type="ARBA" id="ARBA00004123"/>
    </source>
</evidence>
<protein>
    <recommendedName>
        <fullName evidence="4">Cleavage and polyadenylation specificity factor subunit 2</fullName>
    </recommendedName>
    <alternativeName>
        <fullName evidence="4">Cleavage and polyadenylation specificity factor 100 kDa subunit</fullName>
    </alternativeName>
</protein>
<feature type="compositionally biased region" description="Basic and acidic residues" evidence="5">
    <location>
        <begin position="627"/>
        <end position="643"/>
    </location>
</feature>
<feature type="region of interest" description="Disordered" evidence="5">
    <location>
        <begin position="623"/>
        <end position="646"/>
    </location>
</feature>
<evidence type="ECO:0000256" key="3">
    <source>
        <dbReference type="ARBA" id="ARBA00023242"/>
    </source>
</evidence>
<accession>A0A165QJU2</accession>
<dbReference type="Proteomes" id="UP000077266">
    <property type="component" value="Unassembled WGS sequence"/>
</dbReference>
<dbReference type="InterPro" id="IPR022712">
    <property type="entry name" value="Beta_Casp"/>
</dbReference>
<dbReference type="InterPro" id="IPR036866">
    <property type="entry name" value="RibonucZ/Hydroxyglut_hydro"/>
</dbReference>
<feature type="region of interest" description="Disordered" evidence="5">
    <location>
        <begin position="500"/>
        <end position="540"/>
    </location>
</feature>
<dbReference type="InterPro" id="IPR001279">
    <property type="entry name" value="Metallo-B-lactamas"/>
</dbReference>
<dbReference type="GO" id="GO:0003723">
    <property type="term" value="F:RNA binding"/>
    <property type="evidence" value="ECO:0007669"/>
    <property type="project" value="UniProtKB-KW"/>
</dbReference>
<dbReference type="InterPro" id="IPR027075">
    <property type="entry name" value="CPSF2"/>
</dbReference>
<dbReference type="OrthoDB" id="64353at2759"/>
<sequence>MITFTPLSGDAHTSDGSPLAYLLQVDDVKILLDCGSPEWNPEHIDQDGDAPWTAYCTFLRSVCQSVDLVLLSHADLQHCGLYPYAFAHWNLRAPAYCTYPVQAMGRVAVLDEVESLRAEQSFAETDAANDPDAPAEGNDDDMVVVSREQRVKYVASKKDVHDAFDSLITMRYSQPTHLQGKCQGLTITPFSAAHTLGGAIWKIRSPSVGTIVYAVDMNHMRERHLDGTVLFRSTVLEALARPDVLITDADKTLIINSRRKDRDAALLELVTDTLNTRGGSLMIPCDSSTRVLELLVLFDQHWNFSKDVKRAPICLVSRTGVEMLTFVRSMMEWLGGTISKEDVGEKMDNAKGGNRKRKRDDEDEDAIGAFALRFRHLEFFTSYAQLLSTYPSSKPKLILAVPQNLSHGSSRAIFTDFAAVQGNVVVLTSRGEAGTLARHLFDKWNNAQAPGEKYGSGGAGAPITLDETMKLTMHSKVPLVGAELEAYQAAERVAQERKAKEAAALARSQMELEADDDDSESSDSDSDDDREPGASGNADAELKDAWNFVDREQDANQSQSFDIFLKGAPGTGGRATSFFKVTEGQAQRFKMFPYAERRRRVDGFGEVVDVALWLRKGKALEEGAESEEAKEAKRRKLAEDEAKVTPAEPPSKFITTEIEAQLSCRLFFVDMEGLNDSRAVKTIVPQVNPRKMILVHSTTPATEALIESCASIRAMTRDIYTPFLGDSVQIGQHINSFSLSLSEELLASIQMSRFEDTEVGYVVGRLVAHASSSIPVLEPVMRGVAKVEDEDAQRSRLRVAELPHSTMIGDLKLTALKARLNAINIPAEFAGEGVLVCGDFVRDPDADPNAVVAVRKLGRGKVEVEGGVCDVYYTVRREVYALHAIVATT</sequence>
<dbReference type="SUPFAM" id="SSF56281">
    <property type="entry name" value="Metallo-hydrolase/oxidoreductase"/>
    <property type="match status" value="1"/>
</dbReference>
<dbReference type="InParanoid" id="A0A165QJU2"/>
<organism evidence="7 8">
    <name type="scientific">Exidia glandulosa HHB12029</name>
    <dbReference type="NCBI Taxonomy" id="1314781"/>
    <lineage>
        <taxon>Eukaryota</taxon>
        <taxon>Fungi</taxon>
        <taxon>Dikarya</taxon>
        <taxon>Basidiomycota</taxon>
        <taxon>Agaricomycotina</taxon>
        <taxon>Agaricomycetes</taxon>
        <taxon>Auriculariales</taxon>
        <taxon>Exidiaceae</taxon>
        <taxon>Exidia</taxon>
    </lineage>
</organism>
<evidence type="ECO:0000256" key="5">
    <source>
        <dbReference type="SAM" id="MobiDB-lite"/>
    </source>
</evidence>
<dbReference type="Pfam" id="PF10996">
    <property type="entry name" value="Beta-Casp"/>
    <property type="match status" value="1"/>
</dbReference>
<evidence type="ECO:0000256" key="4">
    <source>
        <dbReference type="RuleBase" id="RU365006"/>
    </source>
</evidence>
<dbReference type="PANTHER" id="PTHR45922:SF1">
    <property type="entry name" value="CLEAVAGE AND POLYADENYLATION SPECIFICITY FACTOR SUBUNIT 2"/>
    <property type="match status" value="1"/>
</dbReference>
<dbReference type="InterPro" id="IPR025069">
    <property type="entry name" value="Cpsf2_C"/>
</dbReference>
<keyword evidence="2 4" id="KW-0507">mRNA processing</keyword>
<name>A0A165QJU2_EXIGL</name>
<evidence type="ECO:0000259" key="6">
    <source>
        <dbReference type="SMART" id="SM01027"/>
    </source>
</evidence>
<dbReference type="Gene3D" id="3.60.15.10">
    <property type="entry name" value="Ribonuclease Z/Hydroxyacylglutathione hydrolase-like"/>
    <property type="match status" value="1"/>
</dbReference>
<dbReference type="STRING" id="1314781.A0A165QJU2"/>
<reference evidence="7 8" key="1">
    <citation type="journal article" date="2016" name="Mol. Biol. Evol.">
        <title>Comparative Genomics of Early-Diverging Mushroom-Forming Fungi Provides Insights into the Origins of Lignocellulose Decay Capabilities.</title>
        <authorList>
            <person name="Nagy L.G."/>
            <person name="Riley R."/>
            <person name="Tritt A."/>
            <person name="Adam C."/>
            <person name="Daum C."/>
            <person name="Floudas D."/>
            <person name="Sun H."/>
            <person name="Yadav J.S."/>
            <person name="Pangilinan J."/>
            <person name="Larsson K.H."/>
            <person name="Matsuura K."/>
            <person name="Barry K."/>
            <person name="Labutti K."/>
            <person name="Kuo R."/>
            <person name="Ohm R.A."/>
            <person name="Bhattacharya S.S."/>
            <person name="Shirouzu T."/>
            <person name="Yoshinaga Y."/>
            <person name="Martin F.M."/>
            <person name="Grigoriev I.V."/>
            <person name="Hibbett D.S."/>
        </authorList>
    </citation>
    <scope>NUCLEOTIDE SEQUENCE [LARGE SCALE GENOMIC DNA]</scope>
    <source>
        <strain evidence="7 8">HHB12029</strain>
    </source>
</reference>
<feature type="domain" description="Beta-Casp" evidence="6">
    <location>
        <begin position="291"/>
        <end position="440"/>
    </location>
</feature>
<dbReference type="CDD" id="cd16293">
    <property type="entry name" value="CPSF2-like_MBL-fold"/>
    <property type="match status" value="1"/>
</dbReference>
<gene>
    <name evidence="7" type="ORF">EXIGLDRAFT_600182</name>
</gene>
<dbReference type="EMBL" id="KV425882">
    <property type="protein sequence ID" value="KZW03719.1"/>
    <property type="molecule type" value="Genomic_DNA"/>
</dbReference>
<comment type="similarity">
    <text evidence="4">Belongs to the metallo-beta-lactamase superfamily. RNA-metabolizing metallo-beta-lactamase-like family. CPSF2/YSH1 subfamily.</text>
</comment>
<feature type="compositionally biased region" description="Acidic residues" evidence="5">
    <location>
        <begin position="512"/>
        <end position="530"/>
    </location>
</feature>
<proteinExistence type="inferred from homology"/>
<evidence type="ECO:0000256" key="2">
    <source>
        <dbReference type="ARBA" id="ARBA00022664"/>
    </source>
</evidence>
<dbReference type="FunCoup" id="A0A165QJU2">
    <property type="interactions" value="972"/>
</dbReference>
<dbReference type="Pfam" id="PF16661">
    <property type="entry name" value="Lactamase_B_6"/>
    <property type="match status" value="1"/>
</dbReference>
<dbReference type="SMART" id="SM01027">
    <property type="entry name" value="Beta-Casp"/>
    <property type="match status" value="1"/>
</dbReference>